<evidence type="ECO:0000259" key="1">
    <source>
        <dbReference type="Pfam" id="PF00425"/>
    </source>
</evidence>
<evidence type="ECO:0000313" key="2">
    <source>
        <dbReference type="EMBL" id="GLR19758.1"/>
    </source>
</evidence>
<organism evidence="2 3">
    <name type="scientific">Portibacter lacus</name>
    <dbReference type="NCBI Taxonomy" id="1099794"/>
    <lineage>
        <taxon>Bacteria</taxon>
        <taxon>Pseudomonadati</taxon>
        <taxon>Bacteroidota</taxon>
        <taxon>Saprospiria</taxon>
        <taxon>Saprospirales</taxon>
        <taxon>Haliscomenobacteraceae</taxon>
        <taxon>Portibacter</taxon>
    </lineage>
</organism>
<dbReference type="Pfam" id="PF00425">
    <property type="entry name" value="Chorismate_bind"/>
    <property type="match status" value="1"/>
</dbReference>
<keyword evidence="3" id="KW-1185">Reference proteome</keyword>
<dbReference type="PANTHER" id="PTHR11236:SF50">
    <property type="entry name" value="AMINODEOXYCHORISMATE SYNTHASE COMPONENT 1"/>
    <property type="match status" value="1"/>
</dbReference>
<dbReference type="InterPro" id="IPR015890">
    <property type="entry name" value="Chorismate_C"/>
</dbReference>
<comment type="caution">
    <text evidence="2">The sequence shown here is derived from an EMBL/GenBank/DDBJ whole genome shotgun (WGS) entry which is preliminary data.</text>
</comment>
<dbReference type="GO" id="GO:0000162">
    <property type="term" value="P:L-tryptophan biosynthetic process"/>
    <property type="evidence" value="ECO:0007669"/>
    <property type="project" value="TreeGrafter"/>
</dbReference>
<reference evidence="2" key="1">
    <citation type="journal article" date="2014" name="Int. J. Syst. Evol. Microbiol.">
        <title>Complete genome sequence of Corynebacterium casei LMG S-19264T (=DSM 44701T), isolated from a smear-ripened cheese.</title>
        <authorList>
            <consortium name="US DOE Joint Genome Institute (JGI-PGF)"/>
            <person name="Walter F."/>
            <person name="Albersmeier A."/>
            <person name="Kalinowski J."/>
            <person name="Ruckert C."/>
        </authorList>
    </citation>
    <scope>NUCLEOTIDE SEQUENCE</scope>
    <source>
        <strain evidence="2">NBRC 108769</strain>
    </source>
</reference>
<evidence type="ECO:0000313" key="3">
    <source>
        <dbReference type="Proteomes" id="UP001156666"/>
    </source>
</evidence>
<dbReference type="NCBIfam" id="NF005486">
    <property type="entry name" value="PRK07093.1"/>
    <property type="match status" value="1"/>
</dbReference>
<sequence length="323" mass="36903">MTEIAGFEKMNHLGASRTPFFFMIDFELENINVFKLDELDDVFFDVNGVKNHHIPYGQANIKLEKGRIPFMDYKKSFDLVYKELQYGNTFLLNLTSATEIKLNNSLFDIFLNSKAKYKLFFKDEFVCFSPEPFIKIDNDIISSYPMKGTANANIPNAAEKLIANEKELSEHYTIVDLIRNDLSIVADNVRVSKFRYLETIASNNQVLYQLSSKIEGDLSSEWHNEIGSILEKILPAGSISGAPKKKTVEIIQAAENQKRGYYTGIMGYYNGVTLDAGVMIRFIEKKGDQYFYRSGGGITFMSDLNSEYSELIDKIYVPVFRNN</sequence>
<dbReference type="AlphaFoldDB" id="A0AA37SY42"/>
<protein>
    <submittedName>
        <fullName evidence="2">PabA-like protein</fullName>
    </submittedName>
</protein>
<dbReference type="EMBL" id="BSOH01000036">
    <property type="protein sequence ID" value="GLR19758.1"/>
    <property type="molecule type" value="Genomic_DNA"/>
</dbReference>
<dbReference type="PRINTS" id="PR00095">
    <property type="entry name" value="ANTSNTHASEI"/>
</dbReference>
<dbReference type="InterPro" id="IPR005801">
    <property type="entry name" value="ADC_synthase"/>
</dbReference>
<accession>A0AA37SY42</accession>
<proteinExistence type="predicted"/>
<dbReference type="GO" id="GO:0046820">
    <property type="term" value="F:4-amino-4-deoxychorismate synthase activity"/>
    <property type="evidence" value="ECO:0007669"/>
    <property type="project" value="TreeGrafter"/>
</dbReference>
<gene>
    <name evidence="2" type="ORF">GCM10007940_43740</name>
</gene>
<dbReference type="SUPFAM" id="SSF56322">
    <property type="entry name" value="ADC synthase"/>
    <property type="match status" value="1"/>
</dbReference>
<dbReference type="PANTHER" id="PTHR11236">
    <property type="entry name" value="AMINOBENZOATE/ANTHRANILATE SYNTHASE"/>
    <property type="match status" value="1"/>
</dbReference>
<dbReference type="InterPro" id="IPR019999">
    <property type="entry name" value="Anth_synth_I-like"/>
</dbReference>
<feature type="domain" description="Chorismate-utilising enzyme C-terminal" evidence="1">
    <location>
        <begin position="72"/>
        <end position="314"/>
    </location>
</feature>
<dbReference type="Proteomes" id="UP001156666">
    <property type="component" value="Unassembled WGS sequence"/>
</dbReference>
<dbReference type="Gene3D" id="3.60.120.10">
    <property type="entry name" value="Anthranilate synthase"/>
    <property type="match status" value="1"/>
</dbReference>
<name>A0AA37SY42_9BACT</name>
<reference evidence="2" key="2">
    <citation type="submission" date="2023-01" db="EMBL/GenBank/DDBJ databases">
        <title>Draft genome sequence of Portibacter lacus strain NBRC 108769.</title>
        <authorList>
            <person name="Sun Q."/>
            <person name="Mori K."/>
        </authorList>
    </citation>
    <scope>NUCLEOTIDE SEQUENCE</scope>
    <source>
        <strain evidence="2">NBRC 108769</strain>
    </source>
</reference>